<feature type="region of interest" description="Disordered" evidence="1">
    <location>
        <begin position="68"/>
        <end position="101"/>
    </location>
</feature>
<sequence length="262" mass="28571">MSLPSQLPPLNRVDHGLYSHDRAQDDTLYENDTVSGAPYYVMLGSIYIDIEDPFPHHLYAGPAGRVANEQEQLEDEGEEDVDGEDDSEGSESSEEEARQSYSLATVMAGIRDLGRTQQEIMQSQRDMTAVIMGMRPQQAFAGQQALGQETSTWQADARSNTTANQSASVGAMGNRFHGGYNPPQLQPVASEEANLNGGTPGSYQAPLPNAHLDHLYLMQAVTNRSGLSWEQSHMLLSALQSLKILKLLLCCLEAGTSDTILD</sequence>
<gene>
    <name evidence="2" type="ORF">D9613_003850</name>
</gene>
<evidence type="ECO:0000256" key="1">
    <source>
        <dbReference type="SAM" id="MobiDB-lite"/>
    </source>
</evidence>
<protein>
    <submittedName>
        <fullName evidence="2">Uncharacterized protein</fullName>
    </submittedName>
</protein>
<dbReference type="AlphaFoldDB" id="A0A8H4QJH5"/>
<evidence type="ECO:0000313" key="3">
    <source>
        <dbReference type="Proteomes" id="UP000521872"/>
    </source>
</evidence>
<feature type="compositionally biased region" description="Acidic residues" evidence="1">
    <location>
        <begin position="71"/>
        <end position="94"/>
    </location>
</feature>
<dbReference type="EMBL" id="JAACJL010000057">
    <property type="protein sequence ID" value="KAF4612229.1"/>
    <property type="molecule type" value="Genomic_DNA"/>
</dbReference>
<evidence type="ECO:0000313" key="2">
    <source>
        <dbReference type="EMBL" id="KAF4612229.1"/>
    </source>
</evidence>
<accession>A0A8H4QJH5</accession>
<reference evidence="2 3" key="1">
    <citation type="submission" date="2019-12" db="EMBL/GenBank/DDBJ databases">
        <authorList>
            <person name="Floudas D."/>
            <person name="Bentzer J."/>
            <person name="Ahren D."/>
            <person name="Johansson T."/>
            <person name="Persson P."/>
            <person name="Tunlid A."/>
        </authorList>
    </citation>
    <scope>NUCLEOTIDE SEQUENCE [LARGE SCALE GENOMIC DNA]</scope>
    <source>
        <strain evidence="2 3">CBS 102.39</strain>
    </source>
</reference>
<name>A0A8H4QJH5_9AGAR</name>
<proteinExistence type="predicted"/>
<organism evidence="2 3">
    <name type="scientific">Agrocybe pediades</name>
    <dbReference type="NCBI Taxonomy" id="84607"/>
    <lineage>
        <taxon>Eukaryota</taxon>
        <taxon>Fungi</taxon>
        <taxon>Dikarya</taxon>
        <taxon>Basidiomycota</taxon>
        <taxon>Agaricomycotina</taxon>
        <taxon>Agaricomycetes</taxon>
        <taxon>Agaricomycetidae</taxon>
        <taxon>Agaricales</taxon>
        <taxon>Agaricineae</taxon>
        <taxon>Strophariaceae</taxon>
        <taxon>Agrocybe</taxon>
    </lineage>
</organism>
<comment type="caution">
    <text evidence="2">The sequence shown here is derived from an EMBL/GenBank/DDBJ whole genome shotgun (WGS) entry which is preliminary data.</text>
</comment>
<dbReference type="Proteomes" id="UP000521872">
    <property type="component" value="Unassembled WGS sequence"/>
</dbReference>
<keyword evidence="3" id="KW-1185">Reference proteome</keyword>